<keyword evidence="3" id="KW-1185">Reference proteome</keyword>
<organism evidence="2 3">
    <name type="scientific">Jonesia denitrificans (strain ATCC 14870 / DSM 20603 / BCRC 15368 / CIP 55.134 / JCM 11481 / NBRC 15587 / NCTC 10816 / Prevot 55134)</name>
    <name type="common">Listeria denitrificans</name>
    <dbReference type="NCBI Taxonomy" id="471856"/>
    <lineage>
        <taxon>Bacteria</taxon>
        <taxon>Bacillati</taxon>
        <taxon>Actinomycetota</taxon>
        <taxon>Actinomycetes</taxon>
        <taxon>Micrococcales</taxon>
        <taxon>Jonesiaceae</taxon>
        <taxon>Jonesia</taxon>
    </lineage>
</organism>
<dbReference type="PANTHER" id="PTHR42774:SF3">
    <property type="entry name" value="KETOHEXOKINASE"/>
    <property type="match status" value="1"/>
</dbReference>
<dbReference type="InterPro" id="IPR011611">
    <property type="entry name" value="PfkB_dom"/>
</dbReference>
<proteinExistence type="predicted"/>
<dbReference type="KEGG" id="jde:Jden_1248"/>
<accession>C7R447</accession>
<sequence>MTQPISLFVGLTTLDIATRITTFPTPNEKLTAHHQDIAAGGPAANAAVTCAALGGHAILLTVIGTSPQARIAAADLAAHNVTVIDLAGPDHGLSVSSILITEHTGERAVISTDAQPHTLTPQMTSRLTTQLSTLLPRVHAILIDGHHPHLARHILAQRPTNAAPIIVDAGRWKPAFDDLIPHAQHIIASADFHDPHGWVPLTPENRTTLTTAPTIVRTHGEHPITVWHPTTTTTISPPGVVTRDTLGAGDVFHGAYTHFVATHHHTHNHPPTDLADITAVTTNASVIAAHRVATVGLRSWITQLADPTQL</sequence>
<dbReference type="InterPro" id="IPR029056">
    <property type="entry name" value="Ribokinase-like"/>
</dbReference>
<name>C7R447_JONDD</name>
<dbReference type="PANTHER" id="PTHR42774">
    <property type="entry name" value="PHOSPHOTRANSFERASE SYSTEM TRANSPORT PROTEIN"/>
    <property type="match status" value="1"/>
</dbReference>
<dbReference type="SUPFAM" id="SSF53613">
    <property type="entry name" value="Ribokinase-like"/>
    <property type="match status" value="1"/>
</dbReference>
<dbReference type="EMBL" id="CP001706">
    <property type="protein sequence ID" value="ACV08904.1"/>
    <property type="molecule type" value="Genomic_DNA"/>
</dbReference>
<evidence type="ECO:0000313" key="3">
    <source>
        <dbReference type="Proteomes" id="UP000000628"/>
    </source>
</evidence>
<gene>
    <name evidence="2" type="ordered locus">Jden_1248</name>
</gene>
<dbReference type="eggNOG" id="COG0524">
    <property type="taxonomic scope" value="Bacteria"/>
</dbReference>
<reference evidence="2 3" key="1">
    <citation type="journal article" date="2009" name="Stand. Genomic Sci.">
        <title>Complete genome sequence of Jonesia denitrificans type strain (Prevot 55134).</title>
        <authorList>
            <person name="Pukall R."/>
            <person name="Gehrich-Schroter G."/>
            <person name="Lapidus A."/>
            <person name="Nolan M."/>
            <person name="Glavina Del Rio T."/>
            <person name="Lucas S."/>
            <person name="Chen F."/>
            <person name="Tice H."/>
            <person name="Pitluck S."/>
            <person name="Cheng J.F."/>
            <person name="Copeland A."/>
            <person name="Saunders E."/>
            <person name="Brettin T."/>
            <person name="Detter J.C."/>
            <person name="Bruce D."/>
            <person name="Goodwin L."/>
            <person name="Pati A."/>
            <person name="Ivanova N."/>
            <person name="Mavromatis K."/>
            <person name="Ovchinnikova G."/>
            <person name="Chen A."/>
            <person name="Palaniappan K."/>
            <person name="Land M."/>
            <person name="Hauser L."/>
            <person name="Chang Y.J."/>
            <person name="Jeffries C.D."/>
            <person name="Chain P."/>
            <person name="Goker M."/>
            <person name="Bristow J."/>
            <person name="Eisen J.A."/>
            <person name="Markowitz V."/>
            <person name="Hugenholtz P."/>
            <person name="Kyrpides N.C."/>
            <person name="Klenk H.P."/>
            <person name="Han C."/>
        </authorList>
    </citation>
    <scope>NUCLEOTIDE SEQUENCE [LARGE SCALE GENOMIC DNA]</scope>
    <source>
        <strain evidence="3">ATCC 14870 / DSM 20603 / BCRC 15368 / CIP 55.134 / JCM 11481 / NBRC 15587 / NCTC 10816 / Prevot 55134</strain>
    </source>
</reference>
<evidence type="ECO:0000259" key="1">
    <source>
        <dbReference type="Pfam" id="PF00294"/>
    </source>
</evidence>
<dbReference type="InterPro" id="IPR052562">
    <property type="entry name" value="Ketohexokinase-related"/>
</dbReference>
<protein>
    <submittedName>
        <fullName evidence="2">PfkB domain protein</fullName>
    </submittedName>
</protein>
<dbReference type="AlphaFoldDB" id="C7R447"/>
<feature type="domain" description="Carbohydrate kinase PfkB" evidence="1">
    <location>
        <begin position="9"/>
        <end position="263"/>
    </location>
</feature>
<dbReference type="OrthoDB" id="9795789at2"/>
<evidence type="ECO:0000313" key="2">
    <source>
        <dbReference type="EMBL" id="ACV08904.1"/>
    </source>
</evidence>
<dbReference type="HOGENOM" id="CLU_027634_10_2_11"/>
<dbReference type="Proteomes" id="UP000000628">
    <property type="component" value="Chromosome"/>
</dbReference>
<dbReference type="STRING" id="471856.Jden_1248"/>
<dbReference type="Pfam" id="PF00294">
    <property type="entry name" value="PfkB"/>
    <property type="match status" value="1"/>
</dbReference>
<dbReference type="RefSeq" id="WP_015771532.1">
    <property type="nucleotide sequence ID" value="NC_013174.1"/>
</dbReference>
<dbReference type="Gene3D" id="3.40.1190.20">
    <property type="match status" value="1"/>
</dbReference>